<evidence type="ECO:0000313" key="6">
    <source>
        <dbReference type="Proteomes" id="UP000067434"/>
    </source>
</evidence>
<protein>
    <recommendedName>
        <fullName evidence="4">Tryptophan synthase beta chain-like PALP domain-containing protein</fullName>
    </recommendedName>
</protein>
<evidence type="ECO:0000256" key="3">
    <source>
        <dbReference type="ARBA" id="ARBA00023239"/>
    </source>
</evidence>
<dbReference type="InterPro" id="IPR050147">
    <property type="entry name" value="Ser/Thr_Dehydratase"/>
</dbReference>
<organism evidence="5 6">
    <name type="scientific">Infirmifilum uzonense</name>
    <dbReference type="NCBI Taxonomy" id="1550241"/>
    <lineage>
        <taxon>Archaea</taxon>
        <taxon>Thermoproteota</taxon>
        <taxon>Thermoprotei</taxon>
        <taxon>Thermofilales</taxon>
        <taxon>Thermofilaceae</taxon>
        <taxon>Infirmifilum</taxon>
    </lineage>
</organism>
<evidence type="ECO:0000313" key="5">
    <source>
        <dbReference type="EMBL" id="AKG38526.1"/>
    </source>
</evidence>
<sequence>MASFRLKCPSCGREYPLNEPIWSCICGSPLLIEGHFSFKPLEGVKGMWRYKLSLPLPEGVEPVSLGEGGTPVVKTRINGVNVHFKLEFMNPTGSFKDRGSSLAISNLKAWGVREIVIDSSGNAGASLSAYASAAGIKCRVYTPARAPIGKKTQIKAYGAELVEVEGGREEATRRALRELGKGYYASHLWSPFFPEANTTIAYEFFEEYGAPDAVIAPVGSGGIILGLAWGFQRLYAQGLLDSLPRLYGVQAASNTPVYEAFHGRPPEFREDEVLADGVAVKSPPRLREIVESIKLSRGDVLLVRNDEIVVGVKSLAKLGLFVEPTSATVYPALKRLIETGKLSRGDSVLVPLTGSGLKAIEKISRILPF</sequence>
<dbReference type="GeneID" id="25401253"/>
<dbReference type="EMBL" id="CP009961">
    <property type="protein sequence ID" value="AKG38526.1"/>
    <property type="molecule type" value="Genomic_DNA"/>
</dbReference>
<feature type="domain" description="Tryptophan synthase beta chain-like PALP" evidence="4">
    <location>
        <begin position="63"/>
        <end position="354"/>
    </location>
</feature>
<dbReference type="GO" id="GO:0006565">
    <property type="term" value="P:L-serine catabolic process"/>
    <property type="evidence" value="ECO:0007669"/>
    <property type="project" value="TreeGrafter"/>
</dbReference>
<dbReference type="OrthoDB" id="10138at2157"/>
<reference evidence="5 6" key="1">
    <citation type="journal article" date="2015" name="Stand. Genomic Sci.">
        <title>Complete genome sequence of and proposal of Thermofilum uzonense sp. nov. a novel hyperthermophilic crenarchaeon and emended description of the genus Thermofilum.</title>
        <authorList>
            <person name="Toshchakov S.V."/>
            <person name="Korzhenkov A.A."/>
            <person name="Samarov N.I."/>
            <person name="Mazunin I.O."/>
            <person name="Mozhey O.I."/>
            <person name="Shmyr I.S."/>
            <person name="Derbikova K.S."/>
            <person name="Taranov E.A."/>
            <person name="Dominova I.N."/>
            <person name="Bonch-Osmolovskaya E.A."/>
            <person name="Patrushev M.V."/>
            <person name="Podosokorskaya O.A."/>
            <person name="Kublanov I.V."/>
        </authorList>
    </citation>
    <scope>NUCLEOTIDE SEQUENCE [LARGE SCALE GENOMIC DNA]</scope>
    <source>
        <strain evidence="5 6">1807-2</strain>
    </source>
</reference>
<dbReference type="InterPro" id="IPR036052">
    <property type="entry name" value="TrpB-like_PALP_sf"/>
</dbReference>
<dbReference type="GO" id="GO:0009097">
    <property type="term" value="P:isoleucine biosynthetic process"/>
    <property type="evidence" value="ECO:0007669"/>
    <property type="project" value="TreeGrafter"/>
</dbReference>
<dbReference type="GO" id="GO:0004794">
    <property type="term" value="F:threonine deaminase activity"/>
    <property type="evidence" value="ECO:0007669"/>
    <property type="project" value="TreeGrafter"/>
</dbReference>
<dbReference type="PANTHER" id="PTHR48078">
    <property type="entry name" value="THREONINE DEHYDRATASE, MITOCHONDRIAL-RELATED"/>
    <property type="match status" value="1"/>
</dbReference>
<dbReference type="SUPFAM" id="SSF53686">
    <property type="entry name" value="Tryptophan synthase beta subunit-like PLP-dependent enzymes"/>
    <property type="match status" value="1"/>
</dbReference>
<dbReference type="Pfam" id="PF00291">
    <property type="entry name" value="PALP"/>
    <property type="match status" value="1"/>
</dbReference>
<dbReference type="PATRIC" id="fig|1550241.5.peg.728"/>
<proteinExistence type="predicted"/>
<evidence type="ECO:0000259" key="4">
    <source>
        <dbReference type="Pfam" id="PF00291"/>
    </source>
</evidence>
<dbReference type="STRING" id="1550241.MA03_03440"/>
<dbReference type="GO" id="GO:0006567">
    <property type="term" value="P:L-threonine catabolic process"/>
    <property type="evidence" value="ECO:0007669"/>
    <property type="project" value="TreeGrafter"/>
</dbReference>
<evidence type="ECO:0000256" key="2">
    <source>
        <dbReference type="ARBA" id="ARBA00022898"/>
    </source>
</evidence>
<keyword evidence="6" id="KW-1185">Reference proteome</keyword>
<evidence type="ECO:0000256" key="1">
    <source>
        <dbReference type="ARBA" id="ARBA00001933"/>
    </source>
</evidence>
<dbReference type="GO" id="GO:0003941">
    <property type="term" value="F:L-serine ammonia-lyase activity"/>
    <property type="evidence" value="ECO:0007669"/>
    <property type="project" value="TreeGrafter"/>
</dbReference>
<dbReference type="AlphaFoldDB" id="A0A0F7CKZ6"/>
<dbReference type="Proteomes" id="UP000067434">
    <property type="component" value="Chromosome"/>
</dbReference>
<comment type="cofactor">
    <cofactor evidence="1">
        <name>pyridoxal 5'-phosphate</name>
        <dbReference type="ChEBI" id="CHEBI:597326"/>
    </cofactor>
</comment>
<dbReference type="HOGENOM" id="CLU_028142_4_0_2"/>
<name>A0A0F7CKZ6_9CREN</name>
<keyword evidence="3" id="KW-0456">Lyase</keyword>
<accession>A0A0F7CKZ6</accession>
<dbReference type="RefSeq" id="WP_191118724.1">
    <property type="nucleotide sequence ID" value="NZ_CP009961.1"/>
</dbReference>
<keyword evidence="2" id="KW-0663">Pyridoxal phosphate</keyword>
<dbReference type="InterPro" id="IPR001926">
    <property type="entry name" value="TrpB-like_PALP"/>
</dbReference>
<dbReference type="KEGG" id="thf:MA03_03440"/>
<dbReference type="PANTHER" id="PTHR48078:SF6">
    <property type="entry name" value="L-THREONINE DEHYDRATASE CATABOLIC TDCB"/>
    <property type="match status" value="1"/>
</dbReference>
<gene>
    <name evidence="5" type="ORF">MA03_03440</name>
</gene>
<dbReference type="Gene3D" id="3.40.50.1100">
    <property type="match status" value="2"/>
</dbReference>